<comment type="caution">
    <text evidence="2">The sequence shown here is derived from an EMBL/GenBank/DDBJ whole genome shotgun (WGS) entry which is preliminary data.</text>
</comment>
<sequence>MKKPLWNVFKLSPLVVAASFLAANSANSAEVKAEQEQTTSVSQLSQEANSIGQVTSVSQFSDVQPTDWAFQALQSLVERYGCIA</sequence>
<proteinExistence type="predicted"/>
<dbReference type="EMBL" id="JTCM02000124">
    <property type="protein sequence ID" value="NEU76658.1"/>
    <property type="molecule type" value="Genomic_DNA"/>
</dbReference>
<feature type="signal peptide" evidence="1">
    <location>
        <begin position="1"/>
        <end position="28"/>
    </location>
</feature>
<reference evidence="2 3" key="1">
    <citation type="journal article" date="2015" name="Genome Announc.">
        <title>Draft Genome Sequence of Cyanobacterium Hassallia byssoidea Strain VB512170, Isolated from Monuments in India.</title>
        <authorList>
            <person name="Singh D."/>
            <person name="Chandrababunaidu M.M."/>
            <person name="Panda A."/>
            <person name="Sen D."/>
            <person name="Bhattacharyya S."/>
            <person name="Adhikary S.P."/>
            <person name="Tripathy S."/>
        </authorList>
    </citation>
    <scope>NUCLEOTIDE SEQUENCE [LARGE SCALE GENOMIC DNA]</scope>
    <source>
        <strain evidence="2 3">VB512170</strain>
    </source>
</reference>
<dbReference type="AlphaFoldDB" id="A0A846HI90"/>
<feature type="non-terminal residue" evidence="2">
    <location>
        <position position="84"/>
    </location>
</feature>
<gene>
    <name evidence="2" type="ORF">PI95_030155</name>
</gene>
<evidence type="ECO:0000313" key="2">
    <source>
        <dbReference type="EMBL" id="NEU76658.1"/>
    </source>
</evidence>
<organism evidence="2 3">
    <name type="scientific">Hassallia byssoidea VB512170</name>
    <dbReference type="NCBI Taxonomy" id="1304833"/>
    <lineage>
        <taxon>Bacteria</taxon>
        <taxon>Bacillati</taxon>
        <taxon>Cyanobacteriota</taxon>
        <taxon>Cyanophyceae</taxon>
        <taxon>Nostocales</taxon>
        <taxon>Tolypothrichaceae</taxon>
        <taxon>Hassallia</taxon>
    </lineage>
</organism>
<keyword evidence="3" id="KW-1185">Reference proteome</keyword>
<evidence type="ECO:0000313" key="3">
    <source>
        <dbReference type="Proteomes" id="UP000031549"/>
    </source>
</evidence>
<name>A0A846HI90_9CYAN</name>
<dbReference type="Proteomes" id="UP000031549">
    <property type="component" value="Unassembled WGS sequence"/>
</dbReference>
<accession>A0A846HI90</accession>
<feature type="chain" id="PRO_5032290565" evidence="1">
    <location>
        <begin position="29"/>
        <end position="84"/>
    </location>
</feature>
<protein>
    <submittedName>
        <fullName evidence="2">Uncharacterized protein</fullName>
    </submittedName>
</protein>
<keyword evidence="1" id="KW-0732">Signal</keyword>
<evidence type="ECO:0000256" key="1">
    <source>
        <dbReference type="SAM" id="SignalP"/>
    </source>
</evidence>